<dbReference type="AlphaFoldDB" id="A0A0A0ELD4"/>
<reference evidence="2 3" key="1">
    <citation type="submission" date="2013-08" db="EMBL/GenBank/DDBJ databases">
        <title>Genome sequencing of Lysobacter.</title>
        <authorList>
            <person name="Zhang S."/>
            <person name="Wang G."/>
        </authorList>
    </citation>
    <scope>NUCLEOTIDE SEQUENCE [LARGE SCALE GENOMIC DNA]</scope>
    <source>
        <strain evidence="2 3">Ko07</strain>
    </source>
</reference>
<name>A0A0A0ELD4_9GAMM</name>
<keyword evidence="1" id="KW-0472">Membrane</keyword>
<evidence type="ECO:0000313" key="2">
    <source>
        <dbReference type="EMBL" id="KGM50938.1"/>
    </source>
</evidence>
<feature type="transmembrane region" description="Helical" evidence="1">
    <location>
        <begin position="77"/>
        <end position="98"/>
    </location>
</feature>
<dbReference type="OrthoDB" id="5966050at2"/>
<dbReference type="PIRSF" id="PIRSF033239">
    <property type="entry name" value="ExoD"/>
    <property type="match status" value="1"/>
</dbReference>
<evidence type="ECO:0000313" key="3">
    <source>
        <dbReference type="Proteomes" id="UP000030017"/>
    </source>
</evidence>
<dbReference type="eggNOG" id="COG3932">
    <property type="taxonomic scope" value="Bacteria"/>
</dbReference>
<dbReference type="PANTHER" id="PTHR41795:SF1">
    <property type="entry name" value="EXOPOLYSACCHARIDE SYNTHESIS PROTEIN"/>
    <property type="match status" value="1"/>
</dbReference>
<feature type="transmembrane region" description="Helical" evidence="1">
    <location>
        <begin position="184"/>
        <end position="212"/>
    </location>
</feature>
<keyword evidence="3" id="KW-1185">Reference proteome</keyword>
<feature type="transmembrane region" description="Helical" evidence="1">
    <location>
        <begin position="137"/>
        <end position="154"/>
    </location>
</feature>
<feature type="transmembrane region" description="Helical" evidence="1">
    <location>
        <begin position="160"/>
        <end position="177"/>
    </location>
</feature>
<dbReference type="Proteomes" id="UP000030017">
    <property type="component" value="Unassembled WGS sequence"/>
</dbReference>
<dbReference type="RefSeq" id="WP_036195239.1">
    <property type="nucleotide sequence ID" value="NZ_AVPS01000009.1"/>
</dbReference>
<dbReference type="Pfam" id="PF06055">
    <property type="entry name" value="ExoD"/>
    <property type="match status" value="1"/>
</dbReference>
<dbReference type="STRING" id="1122185.N792_12735"/>
<evidence type="ECO:0000256" key="1">
    <source>
        <dbReference type="SAM" id="Phobius"/>
    </source>
</evidence>
<proteinExistence type="predicted"/>
<dbReference type="EMBL" id="AVPS01000009">
    <property type="protein sequence ID" value="KGM50938.1"/>
    <property type="molecule type" value="Genomic_DNA"/>
</dbReference>
<comment type="caution">
    <text evidence="2">The sequence shown here is derived from an EMBL/GenBank/DDBJ whole genome shotgun (WGS) entry which is preliminary data.</text>
</comment>
<accession>A0A0A0ELD4</accession>
<keyword evidence="1" id="KW-1133">Transmembrane helix</keyword>
<dbReference type="InterPro" id="IPR010331">
    <property type="entry name" value="ExoD"/>
</dbReference>
<sequence>MRRAGRPKGESPAEAGQEAGTRALLDAFASGNPDEVLKLGELFGGLGKRSFGMLLFVAILPAFLPVPGIGGMVSGPLVMLIGAQLVAGLSTPWLPGFAARRGPRRQTMGRFRDRISPWLSRLERLVRPRSPALLDRRLANLVSGLLLIALGVLLSLPIPFTNYLFGALLLLFALALLERDGRLMVVAWISGMAAITVFGLLSGRLATLLALWMERLPGGQLS</sequence>
<keyword evidence="1" id="KW-0812">Transmembrane</keyword>
<protein>
    <submittedName>
        <fullName evidence="2">Membrane protein</fullName>
    </submittedName>
</protein>
<dbReference type="PANTHER" id="PTHR41795">
    <property type="entry name" value="EXOPOLYSACCHARIDE SYNTHESIS PROTEIN"/>
    <property type="match status" value="1"/>
</dbReference>
<organism evidence="2 3">
    <name type="scientific">Lysobacter concretionis Ko07 = DSM 16239</name>
    <dbReference type="NCBI Taxonomy" id="1122185"/>
    <lineage>
        <taxon>Bacteria</taxon>
        <taxon>Pseudomonadati</taxon>
        <taxon>Pseudomonadota</taxon>
        <taxon>Gammaproteobacteria</taxon>
        <taxon>Lysobacterales</taxon>
        <taxon>Lysobacteraceae</taxon>
        <taxon>Novilysobacter</taxon>
    </lineage>
</organism>
<feature type="transmembrane region" description="Helical" evidence="1">
    <location>
        <begin position="51"/>
        <end position="71"/>
    </location>
</feature>
<gene>
    <name evidence="2" type="ORF">N792_12735</name>
</gene>